<keyword evidence="3" id="KW-1185">Reference proteome</keyword>
<feature type="compositionally biased region" description="Polar residues" evidence="1">
    <location>
        <begin position="177"/>
        <end position="190"/>
    </location>
</feature>
<feature type="region of interest" description="Disordered" evidence="1">
    <location>
        <begin position="128"/>
        <end position="147"/>
    </location>
</feature>
<feature type="region of interest" description="Disordered" evidence="1">
    <location>
        <begin position="176"/>
        <end position="220"/>
    </location>
</feature>
<proteinExistence type="predicted"/>
<accession>A0A7I8VBV5</accession>
<feature type="compositionally biased region" description="Basic and acidic residues" evidence="1">
    <location>
        <begin position="199"/>
        <end position="213"/>
    </location>
</feature>
<protein>
    <submittedName>
        <fullName evidence="2">DgyrCDS2988</fullName>
    </submittedName>
</protein>
<feature type="compositionally biased region" description="Acidic residues" evidence="1">
    <location>
        <begin position="297"/>
        <end position="306"/>
    </location>
</feature>
<feature type="region of interest" description="Disordered" evidence="1">
    <location>
        <begin position="75"/>
        <end position="116"/>
    </location>
</feature>
<evidence type="ECO:0000256" key="1">
    <source>
        <dbReference type="SAM" id="MobiDB-lite"/>
    </source>
</evidence>
<reference evidence="2 3" key="1">
    <citation type="submission" date="2020-08" db="EMBL/GenBank/DDBJ databases">
        <authorList>
            <person name="Hejnol A."/>
        </authorList>
    </citation>
    <scope>NUCLEOTIDE SEQUENCE [LARGE SCALE GENOMIC DNA]</scope>
</reference>
<feature type="compositionally biased region" description="Basic and acidic residues" evidence="1">
    <location>
        <begin position="88"/>
        <end position="98"/>
    </location>
</feature>
<gene>
    <name evidence="2" type="ORF">DGYR_LOCUS2757</name>
</gene>
<sequence>MNKSRTAQIEGWKAAGAAWREALLVTTRSRHVNLTKSISQAEDKNLDEEERNAGISNIVHNKILRQEAREHCKLGKTKSLNVPNNQSEEAKPTEDSGRKSPRFRNRLHTDEMEDSKKIAVKLRKNRLLKSSSREIHSSSSEEEIEETDKIRKKAYSIPQSSKHLFLTKAYGSLGSKPKNTSAFKTVSRIPSTSSSSSNDRLRLPNKQKLERKTSTNSNCSGCECKPNEDKTCNICLERMRRLSESESVNDSLLNMADISTCSQDESFASFSETDAHRIARLEEAGIVFERPQKDLEESSDSQENLEPDDHLKIIPPEQPLDVYASSGSEEGQEADDEFECDCGACRLHESCDIVPPDEVPDVEDEEPNDT</sequence>
<evidence type="ECO:0000313" key="2">
    <source>
        <dbReference type="EMBL" id="CAD5113825.1"/>
    </source>
</evidence>
<dbReference type="Proteomes" id="UP000549394">
    <property type="component" value="Unassembled WGS sequence"/>
</dbReference>
<feature type="region of interest" description="Disordered" evidence="1">
    <location>
        <begin position="289"/>
        <end position="338"/>
    </location>
</feature>
<dbReference type="EMBL" id="CAJFCJ010000004">
    <property type="protein sequence ID" value="CAD5113825.1"/>
    <property type="molecule type" value="Genomic_DNA"/>
</dbReference>
<dbReference type="AlphaFoldDB" id="A0A7I8VBV5"/>
<comment type="caution">
    <text evidence="2">The sequence shown here is derived from an EMBL/GenBank/DDBJ whole genome shotgun (WGS) entry which is preliminary data.</text>
</comment>
<evidence type="ECO:0000313" key="3">
    <source>
        <dbReference type="Proteomes" id="UP000549394"/>
    </source>
</evidence>
<feature type="compositionally biased region" description="Basic and acidic residues" evidence="1">
    <location>
        <begin position="107"/>
        <end position="116"/>
    </location>
</feature>
<feature type="compositionally biased region" description="Polar residues" evidence="1">
    <location>
        <begin position="78"/>
        <end position="87"/>
    </location>
</feature>
<name>A0A7I8VBV5_9ANNE</name>
<organism evidence="2 3">
    <name type="scientific">Dimorphilus gyrociliatus</name>
    <dbReference type="NCBI Taxonomy" id="2664684"/>
    <lineage>
        <taxon>Eukaryota</taxon>
        <taxon>Metazoa</taxon>
        <taxon>Spiralia</taxon>
        <taxon>Lophotrochozoa</taxon>
        <taxon>Annelida</taxon>
        <taxon>Polychaeta</taxon>
        <taxon>Polychaeta incertae sedis</taxon>
        <taxon>Dinophilidae</taxon>
        <taxon>Dimorphilus</taxon>
    </lineage>
</organism>